<proteinExistence type="predicted"/>
<organism evidence="1">
    <name type="scientific">Lepeophtheirus salmonis</name>
    <name type="common">Salmon louse</name>
    <name type="synonym">Caligus salmonis</name>
    <dbReference type="NCBI Taxonomy" id="72036"/>
    <lineage>
        <taxon>Eukaryota</taxon>
        <taxon>Metazoa</taxon>
        <taxon>Ecdysozoa</taxon>
        <taxon>Arthropoda</taxon>
        <taxon>Crustacea</taxon>
        <taxon>Multicrustacea</taxon>
        <taxon>Hexanauplia</taxon>
        <taxon>Copepoda</taxon>
        <taxon>Siphonostomatoida</taxon>
        <taxon>Caligidae</taxon>
        <taxon>Lepeophtheirus</taxon>
    </lineage>
</organism>
<protein>
    <submittedName>
        <fullName evidence="1">Uncharacterized protein</fullName>
    </submittedName>
</protein>
<name>A0A0K2TY19_LEPSM</name>
<sequence>SLSLLIYQEKLSLCPHTCPVPLEAEVRIPPLPLPQTQWAPLVLLFLWGSDALLHLPCSCTKWALPWVVGVEDSIYEVVEGAHLVLYFPRDQSPNSGTLILNPHSLYE</sequence>
<dbReference type="EMBL" id="HACA01013394">
    <property type="protein sequence ID" value="CDW30755.1"/>
    <property type="molecule type" value="Transcribed_RNA"/>
</dbReference>
<accession>A0A0K2TY19</accession>
<feature type="non-terminal residue" evidence="1">
    <location>
        <position position="1"/>
    </location>
</feature>
<dbReference type="AlphaFoldDB" id="A0A0K2TY19"/>
<reference evidence="1" key="1">
    <citation type="submission" date="2014-05" db="EMBL/GenBank/DDBJ databases">
        <authorList>
            <person name="Chronopoulou M."/>
        </authorList>
    </citation>
    <scope>NUCLEOTIDE SEQUENCE</scope>
    <source>
        <tissue evidence="1">Whole organism</tissue>
    </source>
</reference>
<evidence type="ECO:0000313" key="1">
    <source>
        <dbReference type="EMBL" id="CDW30755.1"/>
    </source>
</evidence>